<feature type="region of interest" description="Disordered" evidence="4">
    <location>
        <begin position="323"/>
        <end position="393"/>
    </location>
</feature>
<keyword evidence="2" id="KW-0378">Hydrolase</keyword>
<dbReference type="InterPro" id="IPR009003">
    <property type="entry name" value="Peptidase_S1_PA"/>
</dbReference>
<gene>
    <name evidence="6" type="ORF">A8F95_05930</name>
</gene>
<reference evidence="7" key="1">
    <citation type="submission" date="2016-05" db="EMBL/GenBank/DDBJ databases">
        <authorList>
            <person name="Liu B."/>
            <person name="Wang J."/>
            <person name="Zhu Y."/>
            <person name="Liu G."/>
            <person name="Chen Q."/>
            <person name="Chen Z."/>
            <person name="Lan J."/>
            <person name="Che J."/>
            <person name="Ge C."/>
            <person name="Shi H."/>
            <person name="Pan Z."/>
            <person name="Liu X."/>
        </authorList>
    </citation>
    <scope>NUCLEOTIDE SEQUENCE [LARGE SCALE GENOMIC DNA]</scope>
    <source>
        <strain evidence="7">FJAT-27215</strain>
    </source>
</reference>
<keyword evidence="5" id="KW-0812">Transmembrane</keyword>
<evidence type="ECO:0000256" key="4">
    <source>
        <dbReference type="SAM" id="MobiDB-lite"/>
    </source>
</evidence>
<dbReference type="PANTHER" id="PTHR43343">
    <property type="entry name" value="PEPTIDASE S12"/>
    <property type="match status" value="1"/>
</dbReference>
<dbReference type="PRINTS" id="PR00834">
    <property type="entry name" value="PROTEASES2C"/>
</dbReference>
<evidence type="ECO:0000256" key="5">
    <source>
        <dbReference type="SAM" id="Phobius"/>
    </source>
</evidence>
<accession>A0A1B9AYZ1</accession>
<dbReference type="InterPro" id="IPR051201">
    <property type="entry name" value="Chloro_Bact_Ser_Proteases"/>
</dbReference>
<evidence type="ECO:0000256" key="2">
    <source>
        <dbReference type="ARBA" id="ARBA00022801"/>
    </source>
</evidence>
<keyword evidence="1" id="KW-0645">Protease</keyword>
<organism evidence="6 7">
    <name type="scientific">Pseudobacillus wudalianchiensis</name>
    <dbReference type="NCBI Taxonomy" id="1743143"/>
    <lineage>
        <taxon>Bacteria</taxon>
        <taxon>Bacillati</taxon>
        <taxon>Bacillota</taxon>
        <taxon>Bacilli</taxon>
        <taxon>Bacillales</taxon>
        <taxon>Bacillaceae</taxon>
        <taxon>Pseudobacillus</taxon>
    </lineage>
</organism>
<comment type="caution">
    <text evidence="6">The sequence shown here is derived from an EMBL/GenBank/DDBJ whole genome shotgun (WGS) entry which is preliminary data.</text>
</comment>
<evidence type="ECO:0000256" key="3">
    <source>
        <dbReference type="ARBA" id="ARBA00022825"/>
    </source>
</evidence>
<dbReference type="RefSeq" id="WP_065410270.1">
    <property type="nucleotide sequence ID" value="NZ_MAYT01000012.1"/>
</dbReference>
<dbReference type="InterPro" id="IPR001940">
    <property type="entry name" value="Peptidase_S1C"/>
</dbReference>
<feature type="transmembrane region" description="Helical" evidence="5">
    <location>
        <begin position="32"/>
        <end position="53"/>
    </location>
</feature>
<dbReference type="PANTHER" id="PTHR43343:SF3">
    <property type="entry name" value="PROTEASE DO-LIKE 8, CHLOROPLASTIC"/>
    <property type="match status" value="1"/>
</dbReference>
<dbReference type="GO" id="GO:0004252">
    <property type="term" value="F:serine-type endopeptidase activity"/>
    <property type="evidence" value="ECO:0007669"/>
    <property type="project" value="InterPro"/>
</dbReference>
<name>A0A1B9AYZ1_9BACI</name>
<sequence length="435" mass="47428">MYCSRCGTNMGEHARFCPGCGSKKKKFSFVKLLFTLCLISIFAFAGVIAYMFYESDKPSQTAIAPVKVKNKEPVEAPKQPVIFPKNVTKKEQKALTEIIEETQKKVYTLFTDTGQGSGFLVNKKGDVVTNAHVVEGAHSLTIKDKNGNTHDGKIIGYSNTIDVAVVRVPDLAGQSPLSLEKSSKAKVGEEVIALGSPLSLENTATFGHITGVDRSFYIGDFSYDGVYQTSAPIAPGSSGGPLVSKVTGKVLAINSAKQMGQDAIGFSIPVKDVNNLIQGWIQNPLTEEEINALFYNENGELFYQEFWDEDAYFDGGEYNEEDDYQYEDEDVPDEPAAYEDDSSMDDSYGEYEEYEESDPSDTPYPDETYPDTDTGAEEDIVEPPPASEPADEVVDINGDGIIDVSDLTTDINGDGVLDENDLIAAGIMTESSEAY</sequence>
<feature type="compositionally biased region" description="Acidic residues" evidence="4">
    <location>
        <begin position="323"/>
        <end position="359"/>
    </location>
</feature>
<dbReference type="Proteomes" id="UP000092578">
    <property type="component" value="Unassembled WGS sequence"/>
</dbReference>
<dbReference type="EMBL" id="MAYT01000012">
    <property type="protein sequence ID" value="OCA88958.1"/>
    <property type="molecule type" value="Genomic_DNA"/>
</dbReference>
<evidence type="ECO:0000313" key="7">
    <source>
        <dbReference type="Proteomes" id="UP000092578"/>
    </source>
</evidence>
<dbReference type="Pfam" id="PF13365">
    <property type="entry name" value="Trypsin_2"/>
    <property type="match status" value="1"/>
</dbReference>
<dbReference type="AlphaFoldDB" id="A0A1B9AYZ1"/>
<keyword evidence="3" id="KW-0720">Serine protease</keyword>
<protein>
    <recommendedName>
        <fullName evidence="8">Peptidase S1</fullName>
    </recommendedName>
</protein>
<dbReference type="GO" id="GO:0006508">
    <property type="term" value="P:proteolysis"/>
    <property type="evidence" value="ECO:0007669"/>
    <property type="project" value="UniProtKB-KW"/>
</dbReference>
<keyword evidence="5" id="KW-1133">Transmembrane helix</keyword>
<keyword evidence="5" id="KW-0472">Membrane</keyword>
<dbReference type="SUPFAM" id="SSF50494">
    <property type="entry name" value="Trypsin-like serine proteases"/>
    <property type="match status" value="1"/>
</dbReference>
<keyword evidence="7" id="KW-1185">Reference proteome</keyword>
<dbReference type="InterPro" id="IPR018247">
    <property type="entry name" value="EF_Hand_1_Ca_BS"/>
</dbReference>
<feature type="compositionally biased region" description="Acidic residues" evidence="4">
    <location>
        <begin position="368"/>
        <end position="381"/>
    </location>
</feature>
<dbReference type="Gene3D" id="2.40.10.120">
    <property type="match status" value="1"/>
</dbReference>
<evidence type="ECO:0000256" key="1">
    <source>
        <dbReference type="ARBA" id="ARBA00022670"/>
    </source>
</evidence>
<proteinExistence type="predicted"/>
<evidence type="ECO:0008006" key="8">
    <source>
        <dbReference type="Google" id="ProtNLM"/>
    </source>
</evidence>
<dbReference type="PROSITE" id="PS00018">
    <property type="entry name" value="EF_HAND_1"/>
    <property type="match status" value="1"/>
</dbReference>
<evidence type="ECO:0000313" key="6">
    <source>
        <dbReference type="EMBL" id="OCA88958.1"/>
    </source>
</evidence>